<feature type="binding site" evidence="6">
    <location>
        <position position="66"/>
    </location>
    <ligand>
        <name>Zn(2+)</name>
        <dbReference type="ChEBI" id="CHEBI:29105"/>
    </ligand>
</feature>
<dbReference type="SUPFAM" id="SSF57667">
    <property type="entry name" value="beta-beta-alpha zinc fingers"/>
    <property type="match status" value="4"/>
</dbReference>
<feature type="binding site" evidence="6">
    <location>
        <position position="152"/>
    </location>
    <ligand>
        <name>Zn(2+)</name>
        <dbReference type="ChEBI" id="CHEBI:29105"/>
    </ligand>
</feature>
<dbReference type="SMART" id="SM00355">
    <property type="entry name" value="ZnF_C2H2"/>
    <property type="match status" value="28"/>
</dbReference>
<feature type="domain" description="C2H2-type" evidence="8">
    <location>
        <begin position="457"/>
        <end position="476"/>
    </location>
</feature>
<feature type="binding site" evidence="6">
    <location>
        <position position="63"/>
    </location>
    <ligand>
        <name>Zn(2+)</name>
        <dbReference type="ChEBI" id="CHEBI:29105"/>
    </ligand>
</feature>
<feature type="domain" description="C2H2-type" evidence="8">
    <location>
        <begin position="1559"/>
        <end position="1587"/>
    </location>
</feature>
<dbReference type="FunFam" id="3.30.160.60:FF:000100">
    <property type="entry name" value="Zinc finger 45-like"/>
    <property type="match status" value="1"/>
</dbReference>
<feature type="compositionally biased region" description="Basic and acidic residues" evidence="7">
    <location>
        <begin position="266"/>
        <end position="278"/>
    </location>
</feature>
<evidence type="ECO:0000259" key="9">
    <source>
        <dbReference type="PROSITE" id="PS51915"/>
    </source>
</evidence>
<dbReference type="Gene3D" id="3.40.1800.20">
    <property type="match status" value="1"/>
</dbReference>
<dbReference type="PANTHER" id="PTHR24379:SF121">
    <property type="entry name" value="C2H2-TYPE DOMAIN-CONTAINING PROTEIN"/>
    <property type="match status" value="1"/>
</dbReference>
<dbReference type="PROSITE" id="PS50157">
    <property type="entry name" value="ZINC_FINGER_C2H2_2"/>
    <property type="match status" value="7"/>
</dbReference>
<evidence type="ECO:0000256" key="1">
    <source>
        <dbReference type="ARBA" id="ARBA00022723"/>
    </source>
</evidence>
<dbReference type="InterPro" id="IPR036236">
    <property type="entry name" value="Znf_C2H2_sf"/>
</dbReference>
<evidence type="ECO:0000256" key="2">
    <source>
        <dbReference type="ARBA" id="ARBA00022737"/>
    </source>
</evidence>
<organism evidence="10">
    <name type="scientific">Culex pipiens</name>
    <name type="common">House mosquito</name>
    <dbReference type="NCBI Taxonomy" id="7175"/>
    <lineage>
        <taxon>Eukaryota</taxon>
        <taxon>Metazoa</taxon>
        <taxon>Ecdysozoa</taxon>
        <taxon>Arthropoda</taxon>
        <taxon>Hexapoda</taxon>
        <taxon>Insecta</taxon>
        <taxon>Pterygota</taxon>
        <taxon>Neoptera</taxon>
        <taxon>Endopterygota</taxon>
        <taxon>Diptera</taxon>
        <taxon>Nematocera</taxon>
        <taxon>Culicoidea</taxon>
        <taxon>Culicidae</taxon>
        <taxon>Culicinae</taxon>
        <taxon>Culicini</taxon>
        <taxon>Culex</taxon>
        <taxon>Culex</taxon>
    </lineage>
</organism>
<dbReference type="PROSITE" id="PS51915">
    <property type="entry name" value="ZAD"/>
    <property type="match status" value="2"/>
</dbReference>
<feature type="domain" description="C2H2-type" evidence="8">
    <location>
        <begin position="1500"/>
        <end position="1528"/>
    </location>
</feature>
<feature type="domain" description="C2H2-type" evidence="8">
    <location>
        <begin position="1261"/>
        <end position="1289"/>
    </location>
</feature>
<dbReference type="InterPro" id="IPR013087">
    <property type="entry name" value="Znf_C2H2_type"/>
</dbReference>
<keyword evidence="4 6" id="KW-0862">Zinc</keyword>
<feature type="binding site" evidence="6">
    <location>
        <position position="149"/>
    </location>
    <ligand>
        <name>Zn(2+)</name>
        <dbReference type="ChEBI" id="CHEBI:29105"/>
    </ligand>
</feature>
<evidence type="ECO:0000256" key="7">
    <source>
        <dbReference type="SAM" id="MobiDB-lite"/>
    </source>
</evidence>
<dbReference type="SUPFAM" id="SSF57716">
    <property type="entry name" value="Glucocorticoid receptor-like (DNA-binding domain)"/>
    <property type="match status" value="2"/>
</dbReference>
<dbReference type="InterPro" id="IPR012934">
    <property type="entry name" value="Znf_AD"/>
</dbReference>
<dbReference type="EMBL" id="HBUE01099605">
    <property type="protein sequence ID" value="CAG6484571.1"/>
    <property type="molecule type" value="Transcribed_RNA"/>
</dbReference>
<dbReference type="SMART" id="SM00868">
    <property type="entry name" value="zf-AD"/>
    <property type="match status" value="2"/>
</dbReference>
<feature type="domain" description="ZAD" evidence="9">
    <location>
        <begin position="12"/>
        <end position="90"/>
    </location>
</feature>
<dbReference type="Pfam" id="PF00096">
    <property type="entry name" value="zf-C2H2"/>
    <property type="match status" value="1"/>
</dbReference>
<accession>A0A8D8FUY0</accession>
<reference evidence="10" key="1">
    <citation type="submission" date="2021-05" db="EMBL/GenBank/DDBJ databases">
        <authorList>
            <person name="Alioto T."/>
            <person name="Alioto T."/>
            <person name="Gomez Garrido J."/>
        </authorList>
    </citation>
    <scope>NUCLEOTIDE SEQUENCE</scope>
</reference>
<name>A0A8D8FUY0_CULPI</name>
<feature type="binding site" evidence="6">
    <location>
        <position position="14"/>
    </location>
    <ligand>
        <name>Zn(2+)</name>
        <dbReference type="ChEBI" id="CHEBI:29105"/>
    </ligand>
</feature>
<dbReference type="GO" id="GO:0008270">
    <property type="term" value="F:zinc ion binding"/>
    <property type="evidence" value="ECO:0007669"/>
    <property type="project" value="UniProtKB-UniRule"/>
</dbReference>
<evidence type="ECO:0000256" key="3">
    <source>
        <dbReference type="ARBA" id="ARBA00022771"/>
    </source>
</evidence>
<dbReference type="Pfam" id="PF07776">
    <property type="entry name" value="zf-AD"/>
    <property type="match status" value="2"/>
</dbReference>
<sequence length="1690" mass="194683">MDQDLDFFVLDPRCRLCRSPDATGGRTFVNEKDHQQRRLVSEMISSCTAVKIYDHDRLPQHVCGPCLEKLREAYALWQRCLAGQKGDFRCQAGKEDEFLRCRICHAEECDELFSLDCPGMGEEVPIGDMLQDFANVMVVPGDGLAAYVCDGCLELLERARVFKRECLQAEVAFLNDTIHAWEKMEFQEGQPSHLVVELFAKPIFESPKLVRCSVCSLKRTIRQIGTHCEGCKLDFDGLEPSSECETDEKVELLVVVDSGNDEESEVQAKRPRMADKKQSPVKRVVSQSSAKTMQRSQEDPNAVHARSISRNLTKLNQKIEEHFQIVSSPPGATYQTMRLKSFLCCGCNRFLINQEAFRKHLREFHPKPTIRSEFVCGICNSAFGSKKLLLAHRDKLGGRLYNYCKICDIVLLEERSFVRHQMMNHLTDRQLKEIEQQFIRNVTTKCRSVESVPDGDATCDDCGKSFATEEDLSGHRYESFQFTCQQKGCSYATKNREIMIVHCVIGDHSKQKSESTTSIVEEPPKELDEETFMVELEDGVEDADSDWEPDLIYDTEWIRPDSVKRQVKLQFPSKNPSKPQLDEDAIAISSCRANLEKRSLKMEDVFELLETNPSGIHQYVRRKTPFCCGCNRFVLSNEAFLKHLETFHPKKPTDSKFVCHICHTSFTVKKNFKAHIDKKDCHVYNYCIPCDKIVLDEKTYVKHQLSVHLTNRQKAELEKQIAPVTVKRCTYHSRISFSGLMGKRTNFRCNFCRRYFASQATLDGHMQDVVEYACLAEGCEIQSRHRQSMIVHCSLGDHRKQPKEKELNFRQRSMLFDEALPVAAERVEDLSQVAIPMKQLRIFLKGNSLQMEDIFGIEKDIDNTYVHCIKLLRKKPLCCACNLMFMSEQALSSHMQSEHTERPEPGVDPELVCKLCYTVFGKRALLKFHTDRLQTKSSQFTYCKLCDAIVLAKSFTRHNFKRHLTDEKMSELEGQFTAVSSYGCRDADSLTEIDEGRYKCACKCGKKFESILSARAHQAGSQDVMLYCKVEGCRFQTSKKMEIFEHLMEEAHEVPADPEDQEADDEICFLERDMVYFKCCFSRCFRKFAAEDSLLAHFATHPPAPVDLEPNICHICRETFSSDDDFQAHMDRSYTVKMFRCVNKPCKYQSEFLPNVQLHYKSCKSLVLRKAWKCPKDKIPEHLVKAGQLDEMIDIIEGKGPFCCGCRQVLGSEAELQEHLQREHATRDPARPLHCPTCNKGFKLKSFLENHMRESAERRYYHCRICKTLLLNELQVKHHKTYIHAFEDPSELTEFYDTITSDLLPCCGCDAKFATQDELALHCSLAHPAPSIVNRLLCPNCHLQQSSLKSMTSHCAKYGSKTYYKCKIGDCRLQTKILSIIQRHVSAASHEDQGGSYRKYLEHQQTFYCCVVNCTFSSELYDLLIDHGIAEHAKEREHLSAKRRDRPLTCPVCCKGFNEEKQMINHRNGAILVACEICKNKTPAPDFAAHLEECRRTYSKACPHCPEVFATYGEFVKHNNQLHGHTRPKKKVVCSICGMLVVENILADHIASHENKRAWKCNQCSLAFNTKTNLSLHERRVHTTERKYRCTVVGCDKTYRYDIDRVRHENVVHFNLKPFACAECPEAFVRNRDLQLHMRLHTGRKLYTCQRCRAEYDRKSEFVAHQERCGEARYDEEVSAYEEYIEEEIV</sequence>
<dbReference type="PROSITE" id="PS00028">
    <property type="entry name" value="ZINC_FINGER_C2H2_1"/>
    <property type="match status" value="11"/>
</dbReference>
<feature type="domain" description="C2H2-type" evidence="8">
    <location>
        <begin position="1588"/>
        <end position="1618"/>
    </location>
</feature>
<evidence type="ECO:0000259" key="8">
    <source>
        <dbReference type="PROSITE" id="PS50157"/>
    </source>
</evidence>
<feature type="binding site" evidence="6">
    <location>
        <position position="101"/>
    </location>
    <ligand>
        <name>Zn(2+)</name>
        <dbReference type="ChEBI" id="CHEBI:29105"/>
    </ligand>
</feature>
<feature type="region of interest" description="Disordered" evidence="7">
    <location>
        <begin position="261"/>
        <end position="304"/>
    </location>
</feature>
<keyword evidence="1 6" id="KW-0479">Metal-binding</keyword>
<feature type="compositionally biased region" description="Polar residues" evidence="7">
    <location>
        <begin position="285"/>
        <end position="295"/>
    </location>
</feature>
<dbReference type="GO" id="GO:0005634">
    <property type="term" value="C:nucleus"/>
    <property type="evidence" value="ECO:0007669"/>
    <property type="project" value="InterPro"/>
</dbReference>
<evidence type="ECO:0000256" key="4">
    <source>
        <dbReference type="ARBA" id="ARBA00022833"/>
    </source>
</evidence>
<dbReference type="Gene3D" id="3.30.160.60">
    <property type="entry name" value="Classic Zinc Finger"/>
    <property type="match status" value="5"/>
</dbReference>
<feature type="domain" description="ZAD" evidence="9">
    <location>
        <begin position="99"/>
        <end position="176"/>
    </location>
</feature>
<feature type="binding site" evidence="6">
    <location>
        <position position="17"/>
    </location>
    <ligand>
        <name>Zn(2+)</name>
        <dbReference type="ChEBI" id="CHEBI:29105"/>
    </ligand>
</feature>
<keyword evidence="3 5" id="KW-0863">Zinc-finger</keyword>
<feature type="domain" description="C2H2-type" evidence="8">
    <location>
        <begin position="1233"/>
        <end position="1260"/>
    </location>
</feature>
<feature type="binding site" evidence="6">
    <location>
        <position position="104"/>
    </location>
    <ligand>
        <name>Zn(2+)</name>
        <dbReference type="ChEBI" id="CHEBI:29105"/>
    </ligand>
</feature>
<protein>
    <submittedName>
        <fullName evidence="10">Zinc finger protein 845</fullName>
    </submittedName>
</protein>
<evidence type="ECO:0000256" key="6">
    <source>
        <dbReference type="PROSITE-ProRule" id="PRU01263"/>
    </source>
</evidence>
<feature type="domain" description="C2H2-type" evidence="8">
    <location>
        <begin position="1619"/>
        <end position="1646"/>
    </location>
</feature>
<evidence type="ECO:0000256" key="5">
    <source>
        <dbReference type="PROSITE-ProRule" id="PRU00042"/>
    </source>
</evidence>
<keyword evidence="2" id="KW-0677">Repeat</keyword>
<dbReference type="PANTHER" id="PTHR24379">
    <property type="entry name" value="KRAB AND ZINC FINGER DOMAIN-CONTAINING"/>
    <property type="match status" value="1"/>
</dbReference>
<evidence type="ECO:0000313" key="10">
    <source>
        <dbReference type="EMBL" id="CAG6484571.1"/>
    </source>
</evidence>
<proteinExistence type="predicted"/>